<dbReference type="WBParaSite" id="BPAG_0000348901-mRNA-1">
    <property type="protein sequence ID" value="BPAG_0000348901-mRNA-1"/>
    <property type="gene ID" value="BPAG_0000348901"/>
</dbReference>
<evidence type="ECO:0000313" key="1">
    <source>
        <dbReference type="EMBL" id="VDN84645.1"/>
    </source>
</evidence>
<proteinExistence type="predicted"/>
<reference evidence="3" key="1">
    <citation type="submission" date="2017-02" db="UniProtKB">
        <authorList>
            <consortium name="WormBaseParasite"/>
        </authorList>
    </citation>
    <scope>IDENTIFICATION</scope>
</reference>
<accession>A0A0N4T5K8</accession>
<gene>
    <name evidence="1" type="ORF">BPAG_LOCUS3459</name>
</gene>
<protein>
    <submittedName>
        <fullName evidence="1 3">Uncharacterized protein</fullName>
    </submittedName>
</protein>
<dbReference type="EMBL" id="UZAD01001002">
    <property type="protein sequence ID" value="VDN84645.1"/>
    <property type="molecule type" value="Genomic_DNA"/>
</dbReference>
<reference evidence="1 2" key="2">
    <citation type="submission" date="2018-11" db="EMBL/GenBank/DDBJ databases">
        <authorList>
            <consortium name="Pathogen Informatics"/>
        </authorList>
    </citation>
    <scope>NUCLEOTIDE SEQUENCE [LARGE SCALE GENOMIC DNA]</scope>
</reference>
<organism evidence="3">
    <name type="scientific">Brugia pahangi</name>
    <name type="common">Filarial nematode worm</name>
    <dbReference type="NCBI Taxonomy" id="6280"/>
    <lineage>
        <taxon>Eukaryota</taxon>
        <taxon>Metazoa</taxon>
        <taxon>Ecdysozoa</taxon>
        <taxon>Nematoda</taxon>
        <taxon>Chromadorea</taxon>
        <taxon>Rhabditida</taxon>
        <taxon>Spirurina</taxon>
        <taxon>Spiruromorpha</taxon>
        <taxon>Filarioidea</taxon>
        <taxon>Onchocercidae</taxon>
        <taxon>Brugia</taxon>
    </lineage>
</organism>
<sequence>MGFFMYLTILRIYKYSLILRVMVRQTRLSVTCSNLPKRYYCLTVEKTNWKQSIEYFLKSH</sequence>
<evidence type="ECO:0000313" key="3">
    <source>
        <dbReference type="WBParaSite" id="BPAG_0000348901-mRNA-1"/>
    </source>
</evidence>
<dbReference type="Proteomes" id="UP000278627">
    <property type="component" value="Unassembled WGS sequence"/>
</dbReference>
<keyword evidence="2" id="KW-1185">Reference proteome</keyword>
<name>A0A0N4T5K8_BRUPA</name>
<evidence type="ECO:0000313" key="2">
    <source>
        <dbReference type="Proteomes" id="UP000278627"/>
    </source>
</evidence>
<dbReference type="AlphaFoldDB" id="A0A0N4T5K8"/>